<reference evidence="1" key="1">
    <citation type="submission" date="2018-10" db="EMBL/GenBank/DDBJ databases">
        <title>Hidden diversity of soil giant viruses.</title>
        <authorList>
            <person name="Schulz F."/>
            <person name="Alteio L."/>
            <person name="Goudeau D."/>
            <person name="Ryan E.M."/>
            <person name="Malmstrom R.R."/>
            <person name="Blanchard J."/>
            <person name="Woyke T."/>
        </authorList>
    </citation>
    <scope>NUCLEOTIDE SEQUENCE</scope>
    <source>
        <strain evidence="1">SYV1</strain>
    </source>
</reference>
<proteinExistence type="predicted"/>
<name>A0A3G5AKC9_9VIRU</name>
<gene>
    <name evidence="1" type="ORF">Sylvanvirus35_9</name>
</gene>
<protein>
    <submittedName>
        <fullName evidence="1">Uncharacterized protein</fullName>
    </submittedName>
</protein>
<sequence length="37" mass="4369">EVNGYSSNIHNNVPLYEEYFLWKAPQNKKESFHLGKS</sequence>
<accession>A0A3G5AKC9</accession>
<feature type="non-terminal residue" evidence="1">
    <location>
        <position position="1"/>
    </location>
</feature>
<dbReference type="EMBL" id="MK072541">
    <property type="protein sequence ID" value="AYV87211.1"/>
    <property type="molecule type" value="Genomic_DNA"/>
</dbReference>
<evidence type="ECO:0000313" key="1">
    <source>
        <dbReference type="EMBL" id="AYV87211.1"/>
    </source>
</evidence>
<organism evidence="1">
    <name type="scientific">Sylvanvirus sp</name>
    <dbReference type="NCBI Taxonomy" id="2487774"/>
    <lineage>
        <taxon>Viruses</taxon>
    </lineage>
</organism>